<feature type="signal peptide" evidence="1">
    <location>
        <begin position="1"/>
        <end position="27"/>
    </location>
</feature>
<protein>
    <submittedName>
        <fullName evidence="2">Uncharacterized protein</fullName>
    </submittedName>
</protein>
<reference evidence="2" key="2">
    <citation type="submission" date="2023-01" db="EMBL/GenBank/DDBJ databases">
        <authorList>
            <person name="Sun Q."/>
            <person name="Evtushenko L."/>
        </authorList>
    </citation>
    <scope>NUCLEOTIDE SEQUENCE</scope>
    <source>
        <strain evidence="2">VKM Ac-1321</strain>
    </source>
</reference>
<proteinExistence type="predicted"/>
<name>A0A9W6KSN8_9ACTN</name>
<evidence type="ECO:0000313" key="3">
    <source>
        <dbReference type="Proteomes" id="UP001143480"/>
    </source>
</evidence>
<evidence type="ECO:0000313" key="2">
    <source>
        <dbReference type="EMBL" id="GLL04794.1"/>
    </source>
</evidence>
<accession>A0A9W6KSN8</accession>
<feature type="chain" id="PRO_5040874747" evidence="1">
    <location>
        <begin position="28"/>
        <end position="392"/>
    </location>
</feature>
<dbReference type="SUPFAM" id="SSF50939">
    <property type="entry name" value="Sialidases"/>
    <property type="match status" value="1"/>
</dbReference>
<organism evidence="2 3">
    <name type="scientific">Dactylosporangium matsuzakiense</name>
    <dbReference type="NCBI Taxonomy" id="53360"/>
    <lineage>
        <taxon>Bacteria</taxon>
        <taxon>Bacillati</taxon>
        <taxon>Actinomycetota</taxon>
        <taxon>Actinomycetes</taxon>
        <taxon>Micromonosporales</taxon>
        <taxon>Micromonosporaceae</taxon>
        <taxon>Dactylosporangium</taxon>
    </lineage>
</organism>
<dbReference type="InterPro" id="IPR036278">
    <property type="entry name" value="Sialidase_sf"/>
</dbReference>
<keyword evidence="1" id="KW-0732">Signal</keyword>
<keyword evidence="3" id="KW-1185">Reference proteome</keyword>
<dbReference type="Proteomes" id="UP001143480">
    <property type="component" value="Unassembled WGS sequence"/>
</dbReference>
<dbReference type="Gene3D" id="2.120.10.10">
    <property type="match status" value="1"/>
</dbReference>
<dbReference type="EMBL" id="BSFP01000050">
    <property type="protein sequence ID" value="GLL04794.1"/>
    <property type="molecule type" value="Genomic_DNA"/>
</dbReference>
<sequence>MFTLRRMAAILAVVVAVVALGAPPAMAVSQFQKLYQEPGAYEARFPDILTLDDGRLMAVWHRATEHVSPTSFGTVQVSFGTRSGATWSWVTHQALAHPATMADRDMRDPKIGKMHDGSVVLTFFVPGDGVYYSVWKPGWNNFTDPVKLVVPGIGGSALAEHGSVLALDDRGGRADQVLIPVYNDTGAWFVRATWQPVSTVRLLVADAFQLGANTPIGNGFTENYTEPSFVQVQGTVVAVVRHAQNMGTTSNQAPALVLRWDPYTFTGAAGDYTMQFVDVLASSHNLLKTHDNKVLFTFGDKAVALRPTYGILVDQPLQTWPAGPKVLIYNSGIANGDQANPSSVEVGSGTAADPFAFFTLAYNAKAKSTTEGNNQSPNGGSLWIIRSVASEY</sequence>
<gene>
    <name evidence="2" type="ORF">GCM10017581_065410</name>
</gene>
<reference evidence="2" key="1">
    <citation type="journal article" date="2014" name="Int. J. Syst. Evol. Microbiol.">
        <title>Complete genome sequence of Corynebacterium casei LMG S-19264T (=DSM 44701T), isolated from a smear-ripened cheese.</title>
        <authorList>
            <consortium name="US DOE Joint Genome Institute (JGI-PGF)"/>
            <person name="Walter F."/>
            <person name="Albersmeier A."/>
            <person name="Kalinowski J."/>
            <person name="Ruckert C."/>
        </authorList>
    </citation>
    <scope>NUCLEOTIDE SEQUENCE</scope>
    <source>
        <strain evidence="2">VKM Ac-1321</strain>
    </source>
</reference>
<comment type="caution">
    <text evidence="2">The sequence shown here is derived from an EMBL/GenBank/DDBJ whole genome shotgun (WGS) entry which is preliminary data.</text>
</comment>
<dbReference type="AlphaFoldDB" id="A0A9W6KSN8"/>
<evidence type="ECO:0000256" key="1">
    <source>
        <dbReference type="SAM" id="SignalP"/>
    </source>
</evidence>